<dbReference type="InterPro" id="IPR003673">
    <property type="entry name" value="CoA-Trfase_fam_III"/>
</dbReference>
<gene>
    <name evidence="1" type="ORF">ACFSVL_39495</name>
</gene>
<accession>A0ABW5HKS1</accession>
<reference evidence="2" key="1">
    <citation type="journal article" date="2019" name="Int. J. Syst. Evol. Microbiol.">
        <title>The Global Catalogue of Microorganisms (GCM) 10K type strain sequencing project: providing services to taxonomists for standard genome sequencing and annotation.</title>
        <authorList>
            <consortium name="The Broad Institute Genomics Platform"/>
            <consortium name="The Broad Institute Genome Sequencing Center for Infectious Disease"/>
            <person name="Wu L."/>
            <person name="Ma J."/>
        </authorList>
    </citation>
    <scope>NUCLEOTIDE SEQUENCE [LARGE SCALE GENOMIC DNA]</scope>
    <source>
        <strain evidence="2">CGMCC 4.7641</strain>
    </source>
</reference>
<name>A0ABW5HKS1_9PSEU</name>
<dbReference type="InterPro" id="IPR044855">
    <property type="entry name" value="CoA-Trfase_III_dom3_sf"/>
</dbReference>
<keyword evidence="2" id="KW-1185">Reference proteome</keyword>
<dbReference type="PANTHER" id="PTHR48228">
    <property type="entry name" value="SUCCINYL-COA--D-CITRAMALATE COA-TRANSFERASE"/>
    <property type="match status" value="1"/>
</dbReference>
<dbReference type="GO" id="GO:0016740">
    <property type="term" value="F:transferase activity"/>
    <property type="evidence" value="ECO:0007669"/>
    <property type="project" value="UniProtKB-KW"/>
</dbReference>
<dbReference type="InterPro" id="IPR050509">
    <property type="entry name" value="CoA-transferase_III"/>
</dbReference>
<dbReference type="Gene3D" id="3.30.1540.10">
    <property type="entry name" value="formyl-coa transferase, domain 3"/>
    <property type="match status" value="1"/>
</dbReference>
<dbReference type="InterPro" id="IPR023606">
    <property type="entry name" value="CoA-Trfase_III_dom_1_sf"/>
</dbReference>
<protein>
    <submittedName>
        <fullName evidence="1">CoA transferase</fullName>
    </submittedName>
</protein>
<dbReference type="PANTHER" id="PTHR48228:SF4">
    <property type="entry name" value="BLR3030 PROTEIN"/>
    <property type="match status" value="1"/>
</dbReference>
<comment type="caution">
    <text evidence="1">The sequence shown here is derived from an EMBL/GenBank/DDBJ whole genome shotgun (WGS) entry which is preliminary data.</text>
</comment>
<keyword evidence="1" id="KW-0808">Transferase</keyword>
<dbReference type="SUPFAM" id="SSF89796">
    <property type="entry name" value="CoA-transferase family III (CaiB/BaiF)"/>
    <property type="match status" value="2"/>
</dbReference>
<evidence type="ECO:0000313" key="1">
    <source>
        <dbReference type="EMBL" id="MFD2473540.1"/>
    </source>
</evidence>
<dbReference type="Pfam" id="PF02515">
    <property type="entry name" value="CoA_transf_3"/>
    <property type="match status" value="1"/>
</dbReference>
<organism evidence="1 2">
    <name type="scientific">Amycolatopsis silviterrae</name>
    <dbReference type="NCBI Taxonomy" id="1656914"/>
    <lineage>
        <taxon>Bacteria</taxon>
        <taxon>Bacillati</taxon>
        <taxon>Actinomycetota</taxon>
        <taxon>Actinomycetes</taxon>
        <taxon>Pseudonocardiales</taxon>
        <taxon>Pseudonocardiaceae</taxon>
        <taxon>Amycolatopsis</taxon>
    </lineage>
</organism>
<proteinExistence type="predicted"/>
<evidence type="ECO:0000313" key="2">
    <source>
        <dbReference type="Proteomes" id="UP001597483"/>
    </source>
</evidence>
<dbReference type="EMBL" id="JBHUKS010000033">
    <property type="protein sequence ID" value="MFD2473540.1"/>
    <property type="molecule type" value="Genomic_DNA"/>
</dbReference>
<dbReference type="Gene3D" id="3.40.50.10540">
    <property type="entry name" value="Crotonobetainyl-coa:carnitine coa-transferase, domain 1"/>
    <property type="match status" value="2"/>
</dbReference>
<sequence length="471" mass="49337">MDAIDSQATQSTRAAHAGSESIAASLAETFGQDVGPVRIVGSDPLTPSVHRLGDASAAAIAAFGQQIAALAGKAPVTVHADAAIDQLRASFLTTINGQAAHRLADDPASLANNDFYATRDGRWIFLITTYPHQRDAVCRVLNCPPSAQRIAEAAAHWDAFALEDAVCAAGGVAAVVRSADEWRSLPAGRHSAAHPVVRIDRIGEAEPRSLPRGRQWPPLHGLRVVDLTHVIAGPVAAKLLAAFGADVLHVSRPDLPDPVAMIALTGGGKRNAYCDARDPGQAARLREVAAEADVFVNAYRGMAARGFAAHDLAAANPGIVTLEYHCWGADGPWAARGGFDQLACSATGFALEEAVEGRPSLPPTYLLNDYLAAYLGAAGTVAALRRRAVEGGSWRVRVDLARVCTWVQDLGSFTPEQVRSLPRPGAASIAEHTVRGPLGTLVEPVIPISFTGLPTPTPGAPALLGTSELQW</sequence>
<dbReference type="Proteomes" id="UP001597483">
    <property type="component" value="Unassembled WGS sequence"/>
</dbReference>
<dbReference type="RefSeq" id="WP_378312103.1">
    <property type="nucleotide sequence ID" value="NZ_JBHUKS010000033.1"/>
</dbReference>